<sequence length="128" mass="14660">MHCSPGGAWIENGESKPTQTLFFKRVFITDPAETSSSQKPNLSLMFFTWYLKILFMIERFRKQDFKIQIPKEYDCHSHNQCKLFTPTTPTLILTPPLYPTVFSLSSKQKLAQLGSGSDLSMMTPPIHD</sequence>
<comment type="caution">
    <text evidence="1">The sequence shown here is derived from an EMBL/GenBank/DDBJ whole genome shotgun (WGS) entry which is preliminary data.</text>
</comment>
<organism evidence="1 2">
    <name type="scientific">Austropuccinia psidii MF-1</name>
    <dbReference type="NCBI Taxonomy" id="1389203"/>
    <lineage>
        <taxon>Eukaryota</taxon>
        <taxon>Fungi</taxon>
        <taxon>Dikarya</taxon>
        <taxon>Basidiomycota</taxon>
        <taxon>Pucciniomycotina</taxon>
        <taxon>Pucciniomycetes</taxon>
        <taxon>Pucciniales</taxon>
        <taxon>Sphaerophragmiaceae</taxon>
        <taxon>Austropuccinia</taxon>
    </lineage>
</organism>
<dbReference type="EMBL" id="AVOT02002491">
    <property type="protein sequence ID" value="MBW0470574.1"/>
    <property type="molecule type" value="Genomic_DNA"/>
</dbReference>
<proteinExistence type="predicted"/>
<evidence type="ECO:0000313" key="2">
    <source>
        <dbReference type="Proteomes" id="UP000765509"/>
    </source>
</evidence>
<dbReference type="AlphaFoldDB" id="A0A9Q3GKP7"/>
<protein>
    <submittedName>
        <fullName evidence="1">Uncharacterized protein</fullName>
    </submittedName>
</protein>
<keyword evidence="2" id="KW-1185">Reference proteome</keyword>
<reference evidence="1" key="1">
    <citation type="submission" date="2021-03" db="EMBL/GenBank/DDBJ databases">
        <title>Draft genome sequence of rust myrtle Austropuccinia psidii MF-1, a brazilian biotype.</title>
        <authorList>
            <person name="Quecine M.C."/>
            <person name="Pachon D.M.R."/>
            <person name="Bonatelli M.L."/>
            <person name="Correr F.H."/>
            <person name="Franceschini L.M."/>
            <person name="Leite T.F."/>
            <person name="Margarido G.R.A."/>
            <person name="Almeida C.A."/>
            <person name="Ferrarezi J.A."/>
            <person name="Labate C.A."/>
        </authorList>
    </citation>
    <scope>NUCLEOTIDE SEQUENCE</scope>
    <source>
        <strain evidence="1">MF-1</strain>
    </source>
</reference>
<accession>A0A9Q3GKP7</accession>
<evidence type="ECO:0000313" key="1">
    <source>
        <dbReference type="EMBL" id="MBW0470574.1"/>
    </source>
</evidence>
<gene>
    <name evidence="1" type="ORF">O181_010289</name>
</gene>
<name>A0A9Q3GKP7_9BASI</name>
<dbReference type="Proteomes" id="UP000765509">
    <property type="component" value="Unassembled WGS sequence"/>
</dbReference>